<reference evidence="3" key="1">
    <citation type="journal article" date="2023" name="Mol. Phylogenet. Evol.">
        <title>Genome-scale phylogeny and comparative genomics of the fungal order Sordariales.</title>
        <authorList>
            <person name="Hensen N."/>
            <person name="Bonometti L."/>
            <person name="Westerberg I."/>
            <person name="Brannstrom I.O."/>
            <person name="Guillou S."/>
            <person name="Cros-Aarteil S."/>
            <person name="Calhoun S."/>
            <person name="Haridas S."/>
            <person name="Kuo A."/>
            <person name="Mondo S."/>
            <person name="Pangilinan J."/>
            <person name="Riley R."/>
            <person name="LaButti K."/>
            <person name="Andreopoulos B."/>
            <person name="Lipzen A."/>
            <person name="Chen C."/>
            <person name="Yan M."/>
            <person name="Daum C."/>
            <person name="Ng V."/>
            <person name="Clum A."/>
            <person name="Steindorff A."/>
            <person name="Ohm R.A."/>
            <person name="Martin F."/>
            <person name="Silar P."/>
            <person name="Natvig D.O."/>
            <person name="Lalanne C."/>
            <person name="Gautier V."/>
            <person name="Ament-Velasquez S.L."/>
            <person name="Kruys A."/>
            <person name="Hutchinson M.I."/>
            <person name="Powell A.J."/>
            <person name="Barry K."/>
            <person name="Miller A.N."/>
            <person name="Grigoriev I.V."/>
            <person name="Debuchy R."/>
            <person name="Gladieux P."/>
            <person name="Hiltunen Thoren M."/>
            <person name="Johannesson H."/>
        </authorList>
    </citation>
    <scope>NUCLEOTIDE SEQUENCE</scope>
    <source>
        <strain evidence="3">FGSC 1904</strain>
    </source>
</reference>
<evidence type="ECO:0000313" key="4">
    <source>
        <dbReference type="Proteomes" id="UP001281003"/>
    </source>
</evidence>
<accession>A0AAE0UDB6</accession>
<evidence type="ECO:0000313" key="3">
    <source>
        <dbReference type="EMBL" id="KAK3399996.1"/>
    </source>
</evidence>
<name>A0AAE0UDB6_SORBR</name>
<dbReference type="EMBL" id="JAUTDP010000004">
    <property type="protein sequence ID" value="KAK3399996.1"/>
    <property type="molecule type" value="Genomic_DNA"/>
</dbReference>
<gene>
    <name evidence="3" type="ORF">B0T20DRAFT_174248</name>
</gene>
<organism evidence="3 4">
    <name type="scientific">Sordaria brevicollis</name>
    <dbReference type="NCBI Taxonomy" id="83679"/>
    <lineage>
        <taxon>Eukaryota</taxon>
        <taxon>Fungi</taxon>
        <taxon>Dikarya</taxon>
        <taxon>Ascomycota</taxon>
        <taxon>Pezizomycotina</taxon>
        <taxon>Sordariomycetes</taxon>
        <taxon>Sordariomycetidae</taxon>
        <taxon>Sordariales</taxon>
        <taxon>Sordariaceae</taxon>
        <taxon>Sordaria</taxon>
    </lineage>
</organism>
<dbReference type="Pfam" id="PF14856">
    <property type="entry name" value="Hce2"/>
    <property type="match status" value="1"/>
</dbReference>
<feature type="chain" id="PRO_5042131221" evidence="1">
    <location>
        <begin position="19"/>
        <end position="218"/>
    </location>
</feature>
<evidence type="ECO:0000259" key="2">
    <source>
        <dbReference type="Pfam" id="PF14856"/>
    </source>
</evidence>
<keyword evidence="1" id="KW-0732">Signal</keyword>
<protein>
    <submittedName>
        <fullName evidence="3">Necrosis-inducing factor-domain-containing protein</fullName>
    </submittedName>
</protein>
<keyword evidence="4" id="KW-1185">Reference proteome</keyword>
<evidence type="ECO:0000256" key="1">
    <source>
        <dbReference type="SAM" id="SignalP"/>
    </source>
</evidence>
<dbReference type="AlphaFoldDB" id="A0AAE0UDB6"/>
<reference evidence="3" key="2">
    <citation type="submission" date="2023-07" db="EMBL/GenBank/DDBJ databases">
        <authorList>
            <consortium name="Lawrence Berkeley National Laboratory"/>
            <person name="Haridas S."/>
            <person name="Hensen N."/>
            <person name="Bonometti L."/>
            <person name="Westerberg I."/>
            <person name="Brannstrom I.O."/>
            <person name="Guillou S."/>
            <person name="Cros-Aarteil S."/>
            <person name="Calhoun S."/>
            <person name="Kuo A."/>
            <person name="Mondo S."/>
            <person name="Pangilinan J."/>
            <person name="Riley R."/>
            <person name="LaButti K."/>
            <person name="Andreopoulos B."/>
            <person name="Lipzen A."/>
            <person name="Chen C."/>
            <person name="Yanf M."/>
            <person name="Daum C."/>
            <person name="Ng V."/>
            <person name="Clum A."/>
            <person name="Steindorff A."/>
            <person name="Ohm R."/>
            <person name="Martin F."/>
            <person name="Silar P."/>
            <person name="Natvig D."/>
            <person name="Lalanne C."/>
            <person name="Gautier V."/>
            <person name="Ament-velasquez S.L."/>
            <person name="Kruys A."/>
            <person name="Hutchinson M.I."/>
            <person name="Powell A.J."/>
            <person name="Barry K."/>
            <person name="Miller A.N."/>
            <person name="Grigoriev I.V."/>
            <person name="Debuchy R."/>
            <person name="Gladieux P."/>
            <person name="Thoren M.H."/>
            <person name="Johannesson H."/>
        </authorList>
    </citation>
    <scope>NUCLEOTIDE SEQUENCE</scope>
    <source>
        <strain evidence="3">FGSC 1904</strain>
    </source>
</reference>
<comment type="caution">
    <text evidence="3">The sequence shown here is derived from an EMBL/GenBank/DDBJ whole genome shotgun (WGS) entry which is preliminary data.</text>
</comment>
<feature type="domain" description="Ecp2 effector protein-like" evidence="2">
    <location>
        <begin position="100"/>
        <end position="200"/>
    </location>
</feature>
<dbReference type="InterPro" id="IPR029226">
    <property type="entry name" value="Ecp2-like"/>
</dbReference>
<sequence>MRASTILYGITATALASGAVIPKDAANTGEAAVQTAVSPDGYRYVVESEPYVEDTITTADGVTHNVLVHPAFKRSVDAHGTSPNPNKTKRLSYKKGNGDTCDDTTLINKTSGASPSVGDCAAVRDYYRNDNGHFEAAYFWDLWTSDWCRLVITRSCVFGIKSSHTDGTYFGSSNIADLVDLSINRFQSNGRIGAEGETQCANGGPNAPSYTKWAIFAA</sequence>
<feature type="signal peptide" evidence="1">
    <location>
        <begin position="1"/>
        <end position="18"/>
    </location>
</feature>
<dbReference type="Proteomes" id="UP001281003">
    <property type="component" value="Unassembled WGS sequence"/>
</dbReference>
<proteinExistence type="predicted"/>